<keyword evidence="8 14" id="KW-0169">Cobalamin biosynthesis</keyword>
<keyword evidence="9 14" id="KW-0808">Transferase</keyword>
<evidence type="ECO:0000256" key="6">
    <source>
        <dbReference type="ARBA" id="ARBA00005159"/>
    </source>
</evidence>
<proteinExistence type="inferred from homology"/>
<dbReference type="NCBIfam" id="NF004469">
    <property type="entry name" value="PRK05800.1"/>
    <property type="match status" value="1"/>
</dbReference>
<evidence type="ECO:0000256" key="14">
    <source>
        <dbReference type="PIRNR" id="PIRNR006135"/>
    </source>
</evidence>
<feature type="binding site" evidence="16">
    <location>
        <position position="86"/>
    </location>
    <ligand>
        <name>GTP</name>
        <dbReference type="ChEBI" id="CHEBI:37565"/>
    </ligand>
</feature>
<dbReference type="InterPro" id="IPR027417">
    <property type="entry name" value="P-loop_NTPase"/>
</dbReference>
<evidence type="ECO:0000256" key="4">
    <source>
        <dbReference type="ARBA" id="ARBA00003889"/>
    </source>
</evidence>
<feature type="binding site" evidence="16">
    <location>
        <begin position="7"/>
        <end position="14"/>
    </location>
    <ligand>
        <name>GTP</name>
        <dbReference type="ChEBI" id="CHEBI:37565"/>
    </ligand>
</feature>
<keyword evidence="11 14" id="KW-0418">Kinase</keyword>
<dbReference type="EC" id="2.7.7.62" evidence="14"/>
<dbReference type="PANTHER" id="PTHR34848:SF1">
    <property type="entry name" value="BIFUNCTIONAL ADENOSYLCOBALAMIN BIOSYNTHESIS PROTEIN COBU"/>
    <property type="match status" value="1"/>
</dbReference>
<dbReference type="PIRSF" id="PIRSF006135">
    <property type="entry name" value="CobU"/>
    <property type="match status" value="1"/>
</dbReference>
<dbReference type="Proteomes" id="UP001165678">
    <property type="component" value="Unassembled WGS sequence"/>
</dbReference>
<comment type="catalytic activity">
    <reaction evidence="1 14">
        <text>adenosylcob(III)inamide + ATP = adenosylcob(III)inamide phosphate + ADP + H(+)</text>
        <dbReference type="Rhea" id="RHEA:15769"/>
        <dbReference type="ChEBI" id="CHEBI:2480"/>
        <dbReference type="ChEBI" id="CHEBI:15378"/>
        <dbReference type="ChEBI" id="CHEBI:30616"/>
        <dbReference type="ChEBI" id="CHEBI:58502"/>
        <dbReference type="ChEBI" id="CHEBI:456216"/>
        <dbReference type="EC" id="2.7.1.156"/>
    </reaction>
</comment>
<accession>A0AA41ZDB1</accession>
<dbReference type="GO" id="GO:0005525">
    <property type="term" value="F:GTP binding"/>
    <property type="evidence" value="ECO:0007669"/>
    <property type="project" value="UniProtKB-UniRule"/>
</dbReference>
<evidence type="ECO:0000256" key="16">
    <source>
        <dbReference type="PIRSR" id="PIRSR006135-2"/>
    </source>
</evidence>
<comment type="pathway">
    <text evidence="6 14">Cofactor biosynthesis; adenosylcobalamin biosynthesis; adenosylcobalamin from cob(II)yrinate a,c-diamide: step 5/7.</text>
</comment>
<evidence type="ECO:0000256" key="9">
    <source>
        <dbReference type="ARBA" id="ARBA00022679"/>
    </source>
</evidence>
<evidence type="ECO:0000256" key="10">
    <source>
        <dbReference type="ARBA" id="ARBA00022741"/>
    </source>
</evidence>
<dbReference type="Pfam" id="PF02283">
    <property type="entry name" value="CobU"/>
    <property type="match status" value="1"/>
</dbReference>
<keyword evidence="18" id="KW-1185">Reference proteome</keyword>
<organism evidence="17 18">
    <name type="scientific">Larsenimonas rhizosphaerae</name>
    <dbReference type="NCBI Taxonomy" id="2944682"/>
    <lineage>
        <taxon>Bacteria</taxon>
        <taxon>Pseudomonadati</taxon>
        <taxon>Pseudomonadota</taxon>
        <taxon>Gammaproteobacteria</taxon>
        <taxon>Oceanospirillales</taxon>
        <taxon>Halomonadaceae</taxon>
        <taxon>Larsenimonas</taxon>
    </lineage>
</organism>
<dbReference type="Gene3D" id="3.40.50.300">
    <property type="entry name" value="P-loop containing nucleotide triphosphate hydrolases"/>
    <property type="match status" value="1"/>
</dbReference>
<dbReference type="CDD" id="cd00544">
    <property type="entry name" value="CobU"/>
    <property type="match status" value="1"/>
</dbReference>
<name>A0AA41ZDB1_9GAMM</name>
<sequence>MVELILGGARSGKSRFAEQRATKAAEAGKEVVYLATATVGQDSAMAARIALHRDRRPASWALHEQPRDLPEALDTLMAPQRLVLVDCLTLWLTNELLAEADMSDALDRLDQVLRRARGQVVLVSNEVGQGVVPMNALSRRFVDISGEAHQRVAQCATSVWWVVAGLPQCLKGPVNEEPSCS</sequence>
<dbReference type="PANTHER" id="PTHR34848">
    <property type="match status" value="1"/>
</dbReference>
<evidence type="ECO:0000313" key="18">
    <source>
        <dbReference type="Proteomes" id="UP001165678"/>
    </source>
</evidence>
<feature type="binding site" evidence="16">
    <location>
        <position position="64"/>
    </location>
    <ligand>
        <name>GTP</name>
        <dbReference type="ChEBI" id="CHEBI:37565"/>
    </ligand>
</feature>
<dbReference type="GO" id="GO:0043752">
    <property type="term" value="F:adenosylcobinamide kinase activity"/>
    <property type="evidence" value="ECO:0007669"/>
    <property type="project" value="UniProtKB-EC"/>
</dbReference>
<feature type="active site" description="GMP-histidine intermediate" evidence="15">
    <location>
        <position position="52"/>
    </location>
</feature>
<evidence type="ECO:0000256" key="13">
    <source>
        <dbReference type="ARBA" id="ARBA00023134"/>
    </source>
</evidence>
<evidence type="ECO:0000256" key="8">
    <source>
        <dbReference type="ARBA" id="ARBA00022573"/>
    </source>
</evidence>
<gene>
    <name evidence="17" type="primary">cobU</name>
    <name evidence="17" type="ORF">OQ287_02980</name>
</gene>
<evidence type="ECO:0000256" key="5">
    <source>
        <dbReference type="ARBA" id="ARBA00004692"/>
    </source>
</evidence>
<dbReference type="InterPro" id="IPR003203">
    <property type="entry name" value="CobU/CobP"/>
</dbReference>
<protein>
    <recommendedName>
        <fullName evidence="14">Bifunctional adenosylcobalamin biosynthesis protein</fullName>
        <ecNumber evidence="14">2.7.1.156</ecNumber>
        <ecNumber evidence="14">2.7.7.62</ecNumber>
    </recommendedName>
</protein>
<comment type="caution">
    <text evidence="17">The sequence shown here is derived from an EMBL/GenBank/DDBJ whole genome shotgun (WGS) entry which is preliminary data.</text>
</comment>
<evidence type="ECO:0000313" key="17">
    <source>
        <dbReference type="EMBL" id="MCX2523194.1"/>
    </source>
</evidence>
<keyword evidence="13 14" id="KW-0342">GTP-binding</keyword>
<dbReference type="AlphaFoldDB" id="A0AA41ZDB1"/>
<feature type="binding site" evidence="16">
    <location>
        <begin position="53"/>
        <end position="56"/>
    </location>
    <ligand>
        <name>GTP</name>
        <dbReference type="ChEBI" id="CHEBI:37565"/>
    </ligand>
</feature>
<keyword evidence="10 14" id="KW-0547">Nucleotide-binding</keyword>
<comment type="similarity">
    <text evidence="7 14">Belongs to the CobU/CobP family.</text>
</comment>
<evidence type="ECO:0000256" key="3">
    <source>
        <dbReference type="ARBA" id="ARBA00001522"/>
    </source>
</evidence>
<evidence type="ECO:0000256" key="11">
    <source>
        <dbReference type="ARBA" id="ARBA00022777"/>
    </source>
</evidence>
<dbReference type="EMBL" id="JAPIVE010000001">
    <property type="protein sequence ID" value="MCX2523194.1"/>
    <property type="molecule type" value="Genomic_DNA"/>
</dbReference>
<evidence type="ECO:0000256" key="2">
    <source>
        <dbReference type="ARBA" id="ARBA00000711"/>
    </source>
</evidence>
<dbReference type="GO" id="GO:0008820">
    <property type="term" value="F:cobinamide phosphate guanylyltransferase activity"/>
    <property type="evidence" value="ECO:0007669"/>
    <property type="project" value="UniProtKB-UniRule"/>
</dbReference>
<evidence type="ECO:0000256" key="7">
    <source>
        <dbReference type="ARBA" id="ARBA00007490"/>
    </source>
</evidence>
<evidence type="ECO:0000256" key="1">
    <source>
        <dbReference type="ARBA" id="ARBA00000312"/>
    </source>
</evidence>
<keyword evidence="17" id="KW-0548">Nucleotidyltransferase</keyword>
<comment type="catalytic activity">
    <reaction evidence="3">
        <text>adenosylcob(III)inamide + GTP = adenosylcob(III)inamide phosphate + GDP + H(+)</text>
        <dbReference type="Rhea" id="RHEA:15765"/>
        <dbReference type="ChEBI" id="CHEBI:2480"/>
        <dbReference type="ChEBI" id="CHEBI:15378"/>
        <dbReference type="ChEBI" id="CHEBI:37565"/>
        <dbReference type="ChEBI" id="CHEBI:58189"/>
        <dbReference type="ChEBI" id="CHEBI:58502"/>
        <dbReference type="EC" id="2.7.1.156"/>
    </reaction>
</comment>
<dbReference type="GO" id="GO:0005524">
    <property type="term" value="F:ATP binding"/>
    <property type="evidence" value="ECO:0007669"/>
    <property type="project" value="UniProtKB-UniRule"/>
</dbReference>
<evidence type="ECO:0000256" key="12">
    <source>
        <dbReference type="ARBA" id="ARBA00022840"/>
    </source>
</evidence>
<dbReference type="RefSeq" id="WP_265895534.1">
    <property type="nucleotide sequence ID" value="NZ_JAPIVE010000001.1"/>
</dbReference>
<dbReference type="SUPFAM" id="SSF52540">
    <property type="entry name" value="P-loop containing nucleoside triphosphate hydrolases"/>
    <property type="match status" value="1"/>
</dbReference>
<feature type="binding site" evidence="16">
    <location>
        <begin position="35"/>
        <end position="37"/>
    </location>
    <ligand>
        <name>GTP</name>
        <dbReference type="ChEBI" id="CHEBI:37565"/>
    </ligand>
</feature>
<dbReference type="EC" id="2.7.1.156" evidence="14"/>
<evidence type="ECO:0000256" key="15">
    <source>
        <dbReference type="PIRSR" id="PIRSR006135-1"/>
    </source>
</evidence>
<keyword evidence="12 14" id="KW-0067">ATP-binding</keyword>
<comment type="function">
    <text evidence="4 14">Catalyzes ATP-dependent phosphorylation of adenosylcobinamide and addition of GMP to adenosylcobinamide phosphate.</text>
</comment>
<reference evidence="17" key="1">
    <citation type="submission" date="2022-11" db="EMBL/GenBank/DDBJ databases">
        <title>Larsenimonas rhizosphaerae sp. nov., isolated from a tidal mudflat.</title>
        <authorList>
            <person name="Lee S.D."/>
            <person name="Kim I.S."/>
        </authorList>
    </citation>
    <scope>NUCLEOTIDE SEQUENCE</scope>
    <source>
        <strain evidence="17">GH2-1</strain>
    </source>
</reference>
<dbReference type="GO" id="GO:0009236">
    <property type="term" value="P:cobalamin biosynthetic process"/>
    <property type="evidence" value="ECO:0007669"/>
    <property type="project" value="UniProtKB-UniRule"/>
</dbReference>
<comment type="catalytic activity">
    <reaction evidence="2 14">
        <text>adenosylcob(III)inamide phosphate + GTP + H(+) = adenosylcob(III)inamide-GDP + diphosphate</text>
        <dbReference type="Rhea" id="RHEA:22712"/>
        <dbReference type="ChEBI" id="CHEBI:15378"/>
        <dbReference type="ChEBI" id="CHEBI:33019"/>
        <dbReference type="ChEBI" id="CHEBI:37565"/>
        <dbReference type="ChEBI" id="CHEBI:58502"/>
        <dbReference type="ChEBI" id="CHEBI:60487"/>
        <dbReference type="EC" id="2.7.7.62"/>
    </reaction>
</comment>
<comment type="pathway">
    <text evidence="5 14">Cofactor biosynthesis; adenosylcobalamin biosynthesis; adenosylcobalamin from cob(II)yrinate a,c-diamide: step 6/7.</text>
</comment>